<dbReference type="Pfam" id="PF01226">
    <property type="entry name" value="Form_Nir_trans"/>
    <property type="match status" value="1"/>
</dbReference>
<evidence type="ECO:0000256" key="2">
    <source>
        <dbReference type="ARBA" id="ARBA00022692"/>
    </source>
</evidence>
<comment type="similarity">
    <text evidence="5">Belongs to the FNT transporter (TC 1.A.16) family.</text>
</comment>
<keyword evidence="2 6" id="KW-0812">Transmembrane</keyword>
<evidence type="ECO:0000313" key="8">
    <source>
        <dbReference type="Proteomes" id="UP001499841"/>
    </source>
</evidence>
<comment type="subcellular location">
    <subcellularLocation>
        <location evidence="1">Membrane</location>
        <topology evidence="1">Multi-pass membrane protein</topology>
    </subcellularLocation>
</comment>
<name>A0ABP8EWD2_9MICO</name>
<feature type="transmembrane region" description="Helical" evidence="6">
    <location>
        <begin position="28"/>
        <end position="49"/>
    </location>
</feature>
<protein>
    <submittedName>
        <fullName evidence="7">Formate/nitrite transporter family protein</fullName>
    </submittedName>
</protein>
<dbReference type="InterPro" id="IPR000292">
    <property type="entry name" value="For/NO2_transpt"/>
</dbReference>
<evidence type="ECO:0000313" key="7">
    <source>
        <dbReference type="EMBL" id="GAA4288306.1"/>
    </source>
</evidence>
<evidence type="ECO:0000256" key="4">
    <source>
        <dbReference type="ARBA" id="ARBA00023136"/>
    </source>
</evidence>
<proteinExistence type="inferred from homology"/>
<evidence type="ECO:0000256" key="6">
    <source>
        <dbReference type="SAM" id="Phobius"/>
    </source>
</evidence>
<sequence>MSYVEPSAVVEAMVALGTKKARLSRGQLTLRGTLGGMFLGAATMLALTASTQTGLPVAGALLFPVGFVIVLLLGFEMVTGSFAVVPLAVLERRAGPAEMARAFWWVIVGHVLGGAVLGLLFAATVSEMWTTPDAPVAQALVDLAVHKTLDHQHLGGAGILLVVIKGVLCNWLVGTGVVMGLTSTSTGGKILAMWLPVMTFFALGLEHGVVNLFVIPAAMMLGAPIGFGDWWLWNQIPALVGNFLGALALVALGMYVAHRRPAGSAVRSAEPAVGEAA</sequence>
<dbReference type="Gene3D" id="1.20.1080.10">
    <property type="entry name" value="Glycerol uptake facilitator protein"/>
    <property type="match status" value="1"/>
</dbReference>
<dbReference type="InterPro" id="IPR023271">
    <property type="entry name" value="Aquaporin-like"/>
</dbReference>
<evidence type="ECO:0000256" key="1">
    <source>
        <dbReference type="ARBA" id="ARBA00004141"/>
    </source>
</evidence>
<keyword evidence="4 6" id="KW-0472">Membrane</keyword>
<dbReference type="PANTHER" id="PTHR30520">
    <property type="entry name" value="FORMATE TRANSPORTER-RELATED"/>
    <property type="match status" value="1"/>
</dbReference>
<dbReference type="RefSeq" id="WP_345042062.1">
    <property type="nucleotide sequence ID" value="NZ_BAABBA010000013.1"/>
</dbReference>
<feature type="transmembrane region" description="Helical" evidence="6">
    <location>
        <begin position="235"/>
        <end position="257"/>
    </location>
</feature>
<dbReference type="PANTHER" id="PTHR30520:SF6">
    <property type="entry name" value="FORMATE_NITRATE FAMILY TRANSPORTER (EUROFUNG)"/>
    <property type="match status" value="1"/>
</dbReference>
<accession>A0ABP8EWD2</accession>
<keyword evidence="3 6" id="KW-1133">Transmembrane helix</keyword>
<organism evidence="7 8">
    <name type="scientific">Georgenia daeguensis</name>
    <dbReference type="NCBI Taxonomy" id="908355"/>
    <lineage>
        <taxon>Bacteria</taxon>
        <taxon>Bacillati</taxon>
        <taxon>Actinomycetota</taxon>
        <taxon>Actinomycetes</taxon>
        <taxon>Micrococcales</taxon>
        <taxon>Bogoriellaceae</taxon>
        <taxon>Georgenia</taxon>
    </lineage>
</organism>
<dbReference type="EMBL" id="BAABBA010000013">
    <property type="protein sequence ID" value="GAA4288306.1"/>
    <property type="molecule type" value="Genomic_DNA"/>
</dbReference>
<feature type="transmembrane region" description="Helical" evidence="6">
    <location>
        <begin position="61"/>
        <end position="90"/>
    </location>
</feature>
<feature type="transmembrane region" description="Helical" evidence="6">
    <location>
        <begin position="157"/>
        <end position="181"/>
    </location>
</feature>
<dbReference type="Proteomes" id="UP001499841">
    <property type="component" value="Unassembled WGS sequence"/>
</dbReference>
<evidence type="ECO:0000256" key="5">
    <source>
        <dbReference type="ARBA" id="ARBA00049660"/>
    </source>
</evidence>
<comment type="caution">
    <text evidence="7">The sequence shown here is derived from an EMBL/GenBank/DDBJ whole genome shotgun (WGS) entry which is preliminary data.</text>
</comment>
<evidence type="ECO:0000256" key="3">
    <source>
        <dbReference type="ARBA" id="ARBA00022989"/>
    </source>
</evidence>
<feature type="transmembrane region" description="Helical" evidence="6">
    <location>
        <begin position="193"/>
        <end position="215"/>
    </location>
</feature>
<reference evidence="8" key="1">
    <citation type="journal article" date="2019" name="Int. J. Syst. Evol. Microbiol.">
        <title>The Global Catalogue of Microorganisms (GCM) 10K type strain sequencing project: providing services to taxonomists for standard genome sequencing and annotation.</title>
        <authorList>
            <consortium name="The Broad Institute Genomics Platform"/>
            <consortium name="The Broad Institute Genome Sequencing Center for Infectious Disease"/>
            <person name="Wu L."/>
            <person name="Ma J."/>
        </authorList>
    </citation>
    <scope>NUCLEOTIDE SEQUENCE [LARGE SCALE GENOMIC DNA]</scope>
    <source>
        <strain evidence="8">JCM 17459</strain>
    </source>
</reference>
<feature type="transmembrane region" description="Helical" evidence="6">
    <location>
        <begin position="102"/>
        <end position="123"/>
    </location>
</feature>
<keyword evidence="8" id="KW-1185">Reference proteome</keyword>
<gene>
    <name evidence="7" type="ORF">GCM10022262_26660</name>
</gene>